<protein>
    <recommendedName>
        <fullName evidence="3">F-box domain-containing protein</fullName>
    </recommendedName>
</protein>
<accession>A0A1J8Q588</accession>
<evidence type="ECO:0000313" key="2">
    <source>
        <dbReference type="Proteomes" id="UP000183567"/>
    </source>
</evidence>
<feature type="non-terminal residue" evidence="1">
    <location>
        <position position="296"/>
    </location>
</feature>
<reference evidence="1 2" key="1">
    <citation type="submission" date="2016-03" db="EMBL/GenBank/DDBJ databases">
        <title>Comparative genomics of the ectomycorrhizal sister species Rhizopogon vinicolor and Rhizopogon vesiculosus (Basidiomycota: Boletales) reveals a divergence of the mating type B locus.</title>
        <authorList>
            <person name="Mujic A.B."/>
            <person name="Kuo A."/>
            <person name="Tritt A."/>
            <person name="Lipzen A."/>
            <person name="Chen C."/>
            <person name="Johnson J."/>
            <person name="Sharma A."/>
            <person name="Barry K."/>
            <person name="Grigoriev I.V."/>
            <person name="Spatafora J.W."/>
        </authorList>
    </citation>
    <scope>NUCLEOTIDE SEQUENCE [LARGE SCALE GENOMIC DNA]</scope>
    <source>
        <strain evidence="1 2">AM-OR11-056</strain>
    </source>
</reference>
<evidence type="ECO:0000313" key="1">
    <source>
        <dbReference type="EMBL" id="OJA16822.1"/>
    </source>
</evidence>
<keyword evidence="2" id="KW-1185">Reference proteome</keyword>
<dbReference type="OrthoDB" id="2672002at2759"/>
<dbReference type="EMBL" id="LVVM01002337">
    <property type="protein sequence ID" value="OJA16822.1"/>
    <property type="molecule type" value="Genomic_DNA"/>
</dbReference>
<gene>
    <name evidence="1" type="ORF">AZE42_13667</name>
</gene>
<proteinExistence type="predicted"/>
<organism evidence="1 2">
    <name type="scientific">Rhizopogon vesiculosus</name>
    <dbReference type="NCBI Taxonomy" id="180088"/>
    <lineage>
        <taxon>Eukaryota</taxon>
        <taxon>Fungi</taxon>
        <taxon>Dikarya</taxon>
        <taxon>Basidiomycota</taxon>
        <taxon>Agaricomycotina</taxon>
        <taxon>Agaricomycetes</taxon>
        <taxon>Agaricomycetidae</taxon>
        <taxon>Boletales</taxon>
        <taxon>Suillineae</taxon>
        <taxon>Rhizopogonaceae</taxon>
        <taxon>Rhizopogon</taxon>
    </lineage>
</organism>
<sequence length="296" mass="33126">MYWDDWAGGLGHDSDYYATGFPPDDSDFAPSALLLVIAVCERWECVLSQIPSIWTTLQVSFREGAASLEHVRTFLRLSGTNPLKITLLWDDLCWNTLPDEGGRGMELEAPVVRKGIVAGTHLVLVIQELYAHVHRWRETTSTVHMYQALSLMSRPSVHPAGILEKLHLQLVHNENHATHHIDEPSLFPGSSPPIRDLVLFGINWAWLSPSKALSSHLVNLRMHFVSRTNDDGDRLHLNVEALSQLLGGLPNLQSLSLELDIYDLSTMPPIVLPRLCSLAIASGSMEHWAPDFLRRA</sequence>
<name>A0A1J8Q588_9AGAM</name>
<evidence type="ECO:0008006" key="3">
    <source>
        <dbReference type="Google" id="ProtNLM"/>
    </source>
</evidence>
<dbReference type="AlphaFoldDB" id="A0A1J8Q588"/>
<comment type="caution">
    <text evidence="1">The sequence shown here is derived from an EMBL/GenBank/DDBJ whole genome shotgun (WGS) entry which is preliminary data.</text>
</comment>
<dbReference type="Proteomes" id="UP000183567">
    <property type="component" value="Unassembled WGS sequence"/>
</dbReference>